<dbReference type="EMBL" id="LGRX02015529">
    <property type="protein sequence ID" value="KAK3263336.1"/>
    <property type="molecule type" value="Genomic_DNA"/>
</dbReference>
<dbReference type="PROSITE" id="PS50280">
    <property type="entry name" value="SET"/>
    <property type="match status" value="1"/>
</dbReference>
<comment type="caution">
    <text evidence="2">The sequence shown here is derived from an EMBL/GenBank/DDBJ whole genome shotgun (WGS) entry which is preliminary data.</text>
</comment>
<organism evidence="2 3">
    <name type="scientific">Cymbomonas tetramitiformis</name>
    <dbReference type="NCBI Taxonomy" id="36881"/>
    <lineage>
        <taxon>Eukaryota</taxon>
        <taxon>Viridiplantae</taxon>
        <taxon>Chlorophyta</taxon>
        <taxon>Pyramimonadophyceae</taxon>
        <taxon>Pyramimonadales</taxon>
        <taxon>Pyramimonadaceae</taxon>
        <taxon>Cymbomonas</taxon>
    </lineage>
</organism>
<gene>
    <name evidence="2" type="ORF">CYMTET_27853</name>
</gene>
<dbReference type="Pfam" id="PF00856">
    <property type="entry name" value="SET"/>
    <property type="match status" value="1"/>
</dbReference>
<keyword evidence="3" id="KW-1185">Reference proteome</keyword>
<proteinExistence type="predicted"/>
<dbReference type="Proteomes" id="UP001190700">
    <property type="component" value="Unassembled WGS sequence"/>
</dbReference>
<name>A0AAE0FNZ0_9CHLO</name>
<reference evidence="2 3" key="1">
    <citation type="journal article" date="2015" name="Genome Biol. Evol.">
        <title>Comparative Genomics of a Bacterivorous Green Alga Reveals Evolutionary Causalities and Consequences of Phago-Mixotrophic Mode of Nutrition.</title>
        <authorList>
            <person name="Burns J.A."/>
            <person name="Paasch A."/>
            <person name="Narechania A."/>
            <person name="Kim E."/>
        </authorList>
    </citation>
    <scope>NUCLEOTIDE SEQUENCE [LARGE SCALE GENOMIC DNA]</scope>
    <source>
        <strain evidence="2 3">PLY_AMNH</strain>
    </source>
</reference>
<sequence>MSSFSCSWKSLKTFRFYDEDSPQKSLSKQSVPPRHVKLRVATCNRALNGKGSAAYDKYDSWQLPKDGIKHLRQEVRAGNPRVELGASTNPNAGRGVFVTEPVKEGQLLTTYCGTRLTLESSGGNVSDELGDHDFGTGSTTLRGKVNPVGKDGLAQIINDQGAILMSNTGRLKQAKECYVQDIAGRCNVALIPRRNEVYALAIRDLAEGEELFWSYGANWWLSRMYKEHYLAALFCTEWASVANDPEPAQAEFMHRLKCVQEVEQVSQLLINEERAAVRVTGVSRPEDVSDGFEQGLVVKGLYDVVNGLWTPQAPTSSIAGNVR</sequence>
<dbReference type="Gene3D" id="2.170.270.10">
    <property type="entry name" value="SET domain"/>
    <property type="match status" value="1"/>
</dbReference>
<dbReference type="InterPro" id="IPR046341">
    <property type="entry name" value="SET_dom_sf"/>
</dbReference>
<evidence type="ECO:0000313" key="2">
    <source>
        <dbReference type="EMBL" id="KAK3263336.1"/>
    </source>
</evidence>
<accession>A0AAE0FNZ0</accession>
<feature type="domain" description="SET" evidence="1">
    <location>
        <begin position="80"/>
        <end position="216"/>
    </location>
</feature>
<dbReference type="InterPro" id="IPR001214">
    <property type="entry name" value="SET_dom"/>
</dbReference>
<dbReference type="SUPFAM" id="SSF82199">
    <property type="entry name" value="SET domain"/>
    <property type="match status" value="1"/>
</dbReference>
<evidence type="ECO:0000313" key="3">
    <source>
        <dbReference type="Proteomes" id="UP001190700"/>
    </source>
</evidence>
<protein>
    <recommendedName>
        <fullName evidence="1">SET domain-containing protein</fullName>
    </recommendedName>
</protein>
<evidence type="ECO:0000259" key="1">
    <source>
        <dbReference type="PROSITE" id="PS50280"/>
    </source>
</evidence>
<dbReference type="AlphaFoldDB" id="A0AAE0FNZ0"/>